<sequence length="277" mass="30250">MDKFLIVTNDGKDKDGKVTGEVLSLLEKNGKKGILCPKDAEKKILLKEIPEDVECALVIGGDGSLIEVARLLRGRGIPILGINMGTLGYLTEVEPGSLEAAMTQVVRGEFDIENRMMLYGETGENRWDVALNDIVLTRNGGPRIIRFDLYVNGELLNEYEADGVIISTPTGSTAYNLSAGGPIVEPTASLILVTPICCHALYARSIILSAEDEIMIKIGKGRRGTKEEALVSFDGIESMAVKTGDKISVRRAKEATRILQLNRVSFLETLRRKMRGN</sequence>
<comment type="catalytic activity">
    <reaction evidence="5 6">
        <text>NAD(+) + ATP = ADP + NADP(+) + H(+)</text>
        <dbReference type="Rhea" id="RHEA:18629"/>
        <dbReference type="ChEBI" id="CHEBI:15378"/>
        <dbReference type="ChEBI" id="CHEBI:30616"/>
        <dbReference type="ChEBI" id="CHEBI:57540"/>
        <dbReference type="ChEBI" id="CHEBI:58349"/>
        <dbReference type="ChEBI" id="CHEBI:456216"/>
        <dbReference type="EC" id="2.7.1.23"/>
    </reaction>
</comment>
<dbReference type="Pfam" id="PF20143">
    <property type="entry name" value="NAD_kinase_C"/>
    <property type="match status" value="1"/>
</dbReference>
<dbReference type="InterPro" id="IPR017438">
    <property type="entry name" value="ATP-NAD_kinase_N"/>
</dbReference>
<keyword evidence="6" id="KW-0067">ATP-binding</keyword>
<dbReference type="GO" id="GO:0019674">
    <property type="term" value="P:NAD+ metabolic process"/>
    <property type="evidence" value="ECO:0007669"/>
    <property type="project" value="InterPro"/>
</dbReference>
<comment type="similarity">
    <text evidence="6">Belongs to the NAD kinase family.</text>
</comment>
<evidence type="ECO:0000256" key="3">
    <source>
        <dbReference type="ARBA" id="ARBA00022857"/>
    </source>
</evidence>
<comment type="caution">
    <text evidence="7">The sequence shown here is derived from an EMBL/GenBank/DDBJ whole genome shotgun (WGS) entry which is preliminary data.</text>
</comment>
<dbReference type="InterPro" id="IPR016064">
    <property type="entry name" value="NAD/diacylglycerol_kinase_sf"/>
</dbReference>
<protein>
    <recommendedName>
        <fullName evidence="6">NAD kinase</fullName>
        <ecNumber evidence="6">2.7.1.23</ecNumber>
    </recommendedName>
    <alternativeName>
        <fullName evidence="6">ATP-dependent NAD kinase</fullName>
    </alternativeName>
</protein>
<dbReference type="GO" id="GO:0003951">
    <property type="term" value="F:NAD+ kinase activity"/>
    <property type="evidence" value="ECO:0007669"/>
    <property type="project" value="UniProtKB-UniRule"/>
</dbReference>
<feature type="binding site" evidence="6">
    <location>
        <position position="162"/>
    </location>
    <ligand>
        <name>NAD(+)</name>
        <dbReference type="ChEBI" id="CHEBI:57540"/>
    </ligand>
</feature>
<evidence type="ECO:0000256" key="1">
    <source>
        <dbReference type="ARBA" id="ARBA00022679"/>
    </source>
</evidence>
<keyword evidence="3 6" id="KW-0521">NADP</keyword>
<comment type="caution">
    <text evidence="6">Lacks conserved residue(s) required for the propagation of feature annotation.</text>
</comment>
<evidence type="ECO:0000313" key="7">
    <source>
        <dbReference type="EMBL" id="MSR92942.1"/>
    </source>
</evidence>
<comment type="subcellular location">
    <subcellularLocation>
        <location evidence="6">Cytoplasm</location>
    </subcellularLocation>
</comment>
<keyword evidence="6" id="KW-0547">Nucleotide-binding</keyword>
<evidence type="ECO:0000256" key="5">
    <source>
        <dbReference type="ARBA" id="ARBA00047925"/>
    </source>
</evidence>
<dbReference type="GO" id="GO:0046872">
    <property type="term" value="F:metal ion binding"/>
    <property type="evidence" value="ECO:0007669"/>
    <property type="project" value="UniProtKB-UniRule"/>
</dbReference>
<keyword evidence="4 6" id="KW-0520">NAD</keyword>
<dbReference type="AlphaFoldDB" id="A0A6N7V0X2"/>
<comment type="cofactor">
    <cofactor evidence="6">
        <name>a divalent metal cation</name>
        <dbReference type="ChEBI" id="CHEBI:60240"/>
    </cofactor>
</comment>
<organism evidence="7 8">
    <name type="scientific">Suipraeoptans intestinalis</name>
    <dbReference type="NCBI Taxonomy" id="2606628"/>
    <lineage>
        <taxon>Bacteria</taxon>
        <taxon>Bacillati</taxon>
        <taxon>Bacillota</taxon>
        <taxon>Clostridia</taxon>
        <taxon>Lachnospirales</taxon>
        <taxon>Lachnospiraceae</taxon>
        <taxon>Suipraeoptans</taxon>
    </lineage>
</organism>
<feature type="binding site" evidence="6">
    <location>
        <begin position="132"/>
        <end position="133"/>
    </location>
    <ligand>
        <name>NAD(+)</name>
        <dbReference type="ChEBI" id="CHEBI:57540"/>
    </ligand>
</feature>
<dbReference type="PANTHER" id="PTHR20275:SF0">
    <property type="entry name" value="NAD KINASE"/>
    <property type="match status" value="1"/>
</dbReference>
<evidence type="ECO:0000256" key="6">
    <source>
        <dbReference type="HAMAP-Rule" id="MF_00361"/>
    </source>
</evidence>
<dbReference type="RefSeq" id="WP_154475551.1">
    <property type="nucleotide sequence ID" value="NZ_VULY01000018.1"/>
</dbReference>
<feature type="binding site" evidence="6">
    <location>
        <begin position="173"/>
        <end position="178"/>
    </location>
    <ligand>
        <name>NAD(+)</name>
        <dbReference type="ChEBI" id="CHEBI:57540"/>
    </ligand>
</feature>
<dbReference type="EC" id="2.7.1.23" evidence="6"/>
<evidence type="ECO:0000256" key="4">
    <source>
        <dbReference type="ARBA" id="ARBA00023027"/>
    </source>
</evidence>
<accession>A0A6N7V0X2</accession>
<dbReference type="EMBL" id="VULY01000018">
    <property type="protein sequence ID" value="MSR92942.1"/>
    <property type="molecule type" value="Genomic_DNA"/>
</dbReference>
<dbReference type="GO" id="GO:0005737">
    <property type="term" value="C:cytoplasm"/>
    <property type="evidence" value="ECO:0007669"/>
    <property type="project" value="UniProtKB-SubCell"/>
</dbReference>
<reference evidence="7 8" key="1">
    <citation type="submission" date="2019-08" db="EMBL/GenBank/DDBJ databases">
        <title>In-depth cultivation of the pig gut microbiome towards novel bacterial diversity and tailored functional studies.</title>
        <authorList>
            <person name="Wylensek D."/>
            <person name="Hitch T.C.A."/>
            <person name="Clavel T."/>
        </authorList>
    </citation>
    <scope>NUCLEOTIDE SEQUENCE [LARGE SCALE GENOMIC DNA]</scope>
    <source>
        <strain evidence="7 8">68-1-5</strain>
    </source>
</reference>
<dbReference type="InterPro" id="IPR017437">
    <property type="entry name" value="ATP-NAD_kinase_PpnK-typ_C"/>
</dbReference>
<dbReference type="GO" id="GO:0005524">
    <property type="term" value="F:ATP binding"/>
    <property type="evidence" value="ECO:0007669"/>
    <property type="project" value="UniProtKB-KW"/>
</dbReference>
<evidence type="ECO:0000256" key="2">
    <source>
        <dbReference type="ARBA" id="ARBA00022777"/>
    </source>
</evidence>
<keyword evidence="1 6" id="KW-0808">Transferase</keyword>
<dbReference type="Proteomes" id="UP000434409">
    <property type="component" value="Unassembled WGS sequence"/>
</dbReference>
<name>A0A6N7V0X2_9FIRM</name>
<dbReference type="SUPFAM" id="SSF111331">
    <property type="entry name" value="NAD kinase/diacylglycerol kinase-like"/>
    <property type="match status" value="1"/>
</dbReference>
<proteinExistence type="inferred from homology"/>
<dbReference type="HAMAP" id="MF_00361">
    <property type="entry name" value="NAD_kinase"/>
    <property type="match status" value="1"/>
</dbReference>
<comment type="function">
    <text evidence="6">Involved in the regulation of the intracellular balance of NAD and NADP, and is a key enzyme in the biosynthesis of NADP. Catalyzes specifically the phosphorylation on 2'-hydroxyl of the adenosine moiety of NAD to yield NADP.</text>
</comment>
<dbReference type="GO" id="GO:0051287">
    <property type="term" value="F:NAD binding"/>
    <property type="evidence" value="ECO:0007669"/>
    <property type="project" value="UniProtKB-ARBA"/>
</dbReference>
<gene>
    <name evidence="6" type="primary">nadK</name>
    <name evidence="7" type="ORF">FYJ34_01285</name>
</gene>
<keyword evidence="2 6" id="KW-0418">Kinase</keyword>
<dbReference type="Gene3D" id="2.60.200.30">
    <property type="entry name" value="Probable inorganic polyphosphate/atp-NAD kinase, domain 2"/>
    <property type="match status" value="1"/>
</dbReference>
<evidence type="ECO:0000313" key="8">
    <source>
        <dbReference type="Proteomes" id="UP000434409"/>
    </source>
</evidence>
<keyword evidence="8" id="KW-1185">Reference proteome</keyword>
<dbReference type="Gene3D" id="3.40.50.10330">
    <property type="entry name" value="Probable inorganic polyphosphate/atp-NAD kinase, domain 1"/>
    <property type="match status" value="1"/>
</dbReference>
<keyword evidence="6" id="KW-0963">Cytoplasm</keyword>
<feature type="active site" description="Proton acceptor" evidence="6">
    <location>
        <position position="62"/>
    </location>
</feature>
<dbReference type="PANTHER" id="PTHR20275">
    <property type="entry name" value="NAD KINASE"/>
    <property type="match status" value="1"/>
</dbReference>
<dbReference type="Pfam" id="PF01513">
    <property type="entry name" value="NAD_kinase"/>
    <property type="match status" value="1"/>
</dbReference>
<dbReference type="GO" id="GO:0006741">
    <property type="term" value="P:NADP+ biosynthetic process"/>
    <property type="evidence" value="ECO:0007669"/>
    <property type="project" value="UniProtKB-UniRule"/>
</dbReference>
<dbReference type="InterPro" id="IPR002504">
    <property type="entry name" value="NADK"/>
</dbReference>
<feature type="binding site" evidence="6">
    <location>
        <begin position="62"/>
        <end position="63"/>
    </location>
    <ligand>
        <name>NAD(+)</name>
        <dbReference type="ChEBI" id="CHEBI:57540"/>
    </ligand>
</feature>
<feature type="binding site" evidence="6">
    <location>
        <position position="143"/>
    </location>
    <ligand>
        <name>NAD(+)</name>
        <dbReference type="ChEBI" id="CHEBI:57540"/>
    </ligand>
</feature>